<evidence type="ECO:0000313" key="1">
    <source>
        <dbReference type="EMBL" id="HAG6963990.1"/>
    </source>
</evidence>
<comment type="caution">
    <text evidence="1">The sequence shown here is derived from an EMBL/GenBank/DDBJ whole genome shotgun (WGS) entry which is preliminary data.</text>
</comment>
<reference evidence="1" key="1">
    <citation type="journal article" date="2018" name="Genome Biol.">
        <title>SKESA: strategic k-mer extension for scrupulous assemblies.</title>
        <authorList>
            <person name="Souvorov A."/>
            <person name="Agarwala R."/>
            <person name="Lipman D.J."/>
        </authorList>
    </citation>
    <scope>NUCLEOTIDE SEQUENCE</scope>
    <source>
        <strain evidence="1">M1175849</strain>
    </source>
</reference>
<keyword evidence="1" id="KW-0540">Nuclease</keyword>
<feature type="non-terminal residue" evidence="1">
    <location>
        <position position="165"/>
    </location>
</feature>
<protein>
    <submittedName>
        <fullName evidence="1">Replication endonuclease</fullName>
    </submittedName>
</protein>
<dbReference type="AlphaFoldDB" id="A0A767SNT1"/>
<accession>A0A767SNT1</accession>
<dbReference type="EMBL" id="DAAZCL010000117">
    <property type="protein sequence ID" value="HAG6963990.1"/>
    <property type="molecule type" value="Genomic_DNA"/>
</dbReference>
<sequence length="165" mass="18767">MRVSVNYAYPWNAPRSAIASPYLTYDQQYRRDRMFAALLHARKVLSLQPECVRFDVYRTAAVLEQNQGSQRANAFLISFCKKALPRLELVAKKYECAGINSNLSAAVFDGHFDTQLMQYLASRMVNMVARFNRLPDMSRADIDLLAADIANFIRAELADIDDTGF</sequence>
<dbReference type="GO" id="GO:0004519">
    <property type="term" value="F:endonuclease activity"/>
    <property type="evidence" value="ECO:0007669"/>
    <property type="project" value="UniProtKB-KW"/>
</dbReference>
<organism evidence="1">
    <name type="scientific">Salmonella typhimurium</name>
    <dbReference type="NCBI Taxonomy" id="90371"/>
    <lineage>
        <taxon>Bacteria</taxon>
        <taxon>Pseudomonadati</taxon>
        <taxon>Pseudomonadota</taxon>
        <taxon>Gammaproteobacteria</taxon>
        <taxon>Enterobacterales</taxon>
        <taxon>Enterobacteriaceae</taxon>
        <taxon>Salmonella</taxon>
    </lineage>
</organism>
<name>A0A767SNT1_SALTM</name>
<reference evidence="1" key="2">
    <citation type="submission" date="2019-08" db="EMBL/GenBank/DDBJ databases">
        <authorList>
            <consortium name="NCBI Pathogen Detection Project"/>
        </authorList>
    </citation>
    <scope>NUCLEOTIDE SEQUENCE</scope>
    <source>
        <strain evidence="1">M1175849</strain>
    </source>
</reference>
<keyword evidence="1" id="KW-0378">Hydrolase</keyword>
<proteinExistence type="predicted"/>
<gene>
    <name evidence="1" type="ORF">GYJ28_004646</name>
</gene>
<keyword evidence="1" id="KW-0255">Endonuclease</keyword>